<feature type="region of interest" description="Disordered" evidence="1">
    <location>
        <begin position="1"/>
        <end position="26"/>
    </location>
</feature>
<evidence type="ECO:0000313" key="2">
    <source>
        <dbReference type="EMBL" id="MEV5508816.1"/>
    </source>
</evidence>
<proteinExistence type="predicted"/>
<dbReference type="Proteomes" id="UP001552594">
    <property type="component" value="Unassembled WGS sequence"/>
</dbReference>
<comment type="caution">
    <text evidence="2">The sequence shown here is derived from an EMBL/GenBank/DDBJ whole genome shotgun (WGS) entry which is preliminary data.</text>
</comment>
<accession>A0ABV3K0Y9</accession>
<name>A0ABV3K0Y9_STRON</name>
<evidence type="ECO:0000313" key="3">
    <source>
        <dbReference type="Proteomes" id="UP001552594"/>
    </source>
</evidence>
<dbReference type="EMBL" id="JBFAUK010000016">
    <property type="protein sequence ID" value="MEV5508816.1"/>
    <property type="molecule type" value="Genomic_DNA"/>
</dbReference>
<reference evidence="2 3" key="1">
    <citation type="submission" date="2024-06" db="EMBL/GenBank/DDBJ databases">
        <title>The Natural Products Discovery Center: Release of the First 8490 Sequenced Strains for Exploring Actinobacteria Biosynthetic Diversity.</title>
        <authorList>
            <person name="Kalkreuter E."/>
            <person name="Kautsar S.A."/>
            <person name="Yang D."/>
            <person name="Bader C.D."/>
            <person name="Teijaro C.N."/>
            <person name="Fluegel L."/>
            <person name="Davis C.M."/>
            <person name="Simpson J.R."/>
            <person name="Lauterbach L."/>
            <person name="Steele A.D."/>
            <person name="Gui C."/>
            <person name="Meng S."/>
            <person name="Li G."/>
            <person name="Viehrig K."/>
            <person name="Ye F."/>
            <person name="Su P."/>
            <person name="Kiefer A.F."/>
            <person name="Nichols A."/>
            <person name="Cepeda A.J."/>
            <person name="Yan W."/>
            <person name="Fan B."/>
            <person name="Jiang Y."/>
            <person name="Adhikari A."/>
            <person name="Zheng C.-J."/>
            <person name="Schuster L."/>
            <person name="Cowan T.M."/>
            <person name="Smanski M.J."/>
            <person name="Chevrette M.G."/>
            <person name="De Carvalho L.P.S."/>
            <person name="Shen B."/>
        </authorList>
    </citation>
    <scope>NUCLEOTIDE SEQUENCE [LARGE SCALE GENOMIC DNA]</scope>
    <source>
        <strain evidence="2 3">NPDC052347</strain>
    </source>
</reference>
<dbReference type="RefSeq" id="WP_161968793.1">
    <property type="nucleotide sequence ID" value="NZ_JBFAUK010000016.1"/>
</dbReference>
<organism evidence="2 3">
    <name type="scientific">Streptomyces orinoci</name>
    <name type="common">Streptoverticillium orinoci</name>
    <dbReference type="NCBI Taxonomy" id="67339"/>
    <lineage>
        <taxon>Bacteria</taxon>
        <taxon>Bacillati</taxon>
        <taxon>Actinomycetota</taxon>
        <taxon>Actinomycetes</taxon>
        <taxon>Kitasatosporales</taxon>
        <taxon>Streptomycetaceae</taxon>
        <taxon>Streptomyces</taxon>
    </lineage>
</organism>
<keyword evidence="3" id="KW-1185">Reference proteome</keyword>
<evidence type="ECO:0000256" key="1">
    <source>
        <dbReference type="SAM" id="MobiDB-lite"/>
    </source>
</evidence>
<sequence length="121" mass="12975">MVAQAARRGGRAGNRSTTPSPCPPVGFSARGRLWHIAVEPDSPTVSLPERDRLAEVTVPEFTRFLAELAGGGFPVTACEPFVPGDTWLRVEHSGVLIQGSPDDGLTALHHSVREIAERDHA</sequence>
<protein>
    <submittedName>
        <fullName evidence="2">Uncharacterized protein</fullName>
    </submittedName>
</protein>
<gene>
    <name evidence="2" type="ORF">AB0L16_20600</name>
</gene>